<evidence type="ECO:0000259" key="7">
    <source>
        <dbReference type="Pfam" id="PF13480"/>
    </source>
</evidence>
<dbReference type="SUPFAM" id="SSF55729">
    <property type="entry name" value="Acyl-CoA N-acyltransferases (Nat)"/>
    <property type="match status" value="1"/>
</dbReference>
<comment type="similarity">
    <text evidence="1">Belongs to the FemABX family.</text>
</comment>
<dbReference type="GO" id="GO:0009252">
    <property type="term" value="P:peptidoglycan biosynthetic process"/>
    <property type="evidence" value="ECO:0007669"/>
    <property type="project" value="UniProtKB-KW"/>
</dbReference>
<organism evidence="8 9">
    <name type="scientific">Paraglaciecola hydrolytica</name>
    <dbReference type="NCBI Taxonomy" id="1799789"/>
    <lineage>
        <taxon>Bacteria</taxon>
        <taxon>Pseudomonadati</taxon>
        <taxon>Pseudomonadota</taxon>
        <taxon>Gammaproteobacteria</taxon>
        <taxon>Alteromonadales</taxon>
        <taxon>Alteromonadaceae</taxon>
        <taxon>Paraglaciecola</taxon>
    </lineage>
</organism>
<evidence type="ECO:0000313" key="8">
    <source>
        <dbReference type="EMBL" id="KXI28719.1"/>
    </source>
</evidence>
<accession>A0A136A0D6</accession>
<dbReference type="InterPro" id="IPR017469">
    <property type="entry name" value="PEP-CTERM_FemAB-rel"/>
</dbReference>
<dbReference type="InterPro" id="IPR003447">
    <property type="entry name" value="FEMABX"/>
</dbReference>
<keyword evidence="4" id="KW-0573">Peptidoglycan synthesis</keyword>
<keyword evidence="6" id="KW-0961">Cell wall biogenesis/degradation</keyword>
<keyword evidence="3" id="KW-0133">Cell shape</keyword>
<dbReference type="PANTHER" id="PTHR36174">
    <property type="entry name" value="LIPID II:GLYCINE GLYCYLTRANSFERASE"/>
    <property type="match status" value="1"/>
</dbReference>
<dbReference type="GO" id="GO:0071555">
    <property type="term" value="P:cell wall organization"/>
    <property type="evidence" value="ECO:0007669"/>
    <property type="project" value="UniProtKB-KW"/>
</dbReference>
<dbReference type="InterPro" id="IPR038740">
    <property type="entry name" value="BioF2-like_GNAT_dom"/>
</dbReference>
<dbReference type="EMBL" id="LSNE01000006">
    <property type="protein sequence ID" value="KXI28719.1"/>
    <property type="molecule type" value="Genomic_DNA"/>
</dbReference>
<dbReference type="Proteomes" id="UP000070299">
    <property type="component" value="Unassembled WGS sequence"/>
</dbReference>
<dbReference type="InterPro" id="IPR050644">
    <property type="entry name" value="PG_Glycine_Bridge_Synth"/>
</dbReference>
<protein>
    <submittedName>
        <fullName evidence="8">PEP-CTERM system-associated, FemAB-related protein</fullName>
    </submittedName>
</protein>
<keyword evidence="5" id="KW-0012">Acyltransferase</keyword>
<proteinExistence type="inferred from homology"/>
<dbReference type="InterPro" id="IPR016181">
    <property type="entry name" value="Acyl_CoA_acyltransferase"/>
</dbReference>
<evidence type="ECO:0000256" key="2">
    <source>
        <dbReference type="ARBA" id="ARBA00022679"/>
    </source>
</evidence>
<keyword evidence="2" id="KW-0808">Transferase</keyword>
<evidence type="ECO:0000256" key="5">
    <source>
        <dbReference type="ARBA" id="ARBA00023315"/>
    </source>
</evidence>
<evidence type="ECO:0000313" key="9">
    <source>
        <dbReference type="Proteomes" id="UP000070299"/>
    </source>
</evidence>
<dbReference type="GO" id="GO:0016755">
    <property type="term" value="F:aminoacyltransferase activity"/>
    <property type="evidence" value="ECO:0007669"/>
    <property type="project" value="InterPro"/>
</dbReference>
<dbReference type="Pfam" id="PF13480">
    <property type="entry name" value="Acetyltransf_6"/>
    <property type="match status" value="1"/>
</dbReference>
<evidence type="ECO:0000256" key="1">
    <source>
        <dbReference type="ARBA" id="ARBA00009943"/>
    </source>
</evidence>
<evidence type="ECO:0000256" key="3">
    <source>
        <dbReference type="ARBA" id="ARBA00022960"/>
    </source>
</evidence>
<dbReference type="STRING" id="1799789.AX660_15595"/>
<evidence type="ECO:0000256" key="6">
    <source>
        <dbReference type="ARBA" id="ARBA00023316"/>
    </source>
</evidence>
<dbReference type="AlphaFoldDB" id="A0A136A0D6"/>
<dbReference type="PROSITE" id="PS51191">
    <property type="entry name" value="FEMABX"/>
    <property type="match status" value="1"/>
</dbReference>
<dbReference type="PANTHER" id="PTHR36174:SF1">
    <property type="entry name" value="LIPID II:GLYCINE GLYCYLTRANSFERASE"/>
    <property type="match status" value="1"/>
</dbReference>
<keyword evidence="9" id="KW-1185">Reference proteome</keyword>
<feature type="domain" description="BioF2-like acetyltransferase" evidence="7">
    <location>
        <begin position="137"/>
        <end position="271"/>
    </location>
</feature>
<dbReference type="NCBIfam" id="TIGR03019">
    <property type="entry name" value="pepcterm_femAB"/>
    <property type="match status" value="1"/>
</dbReference>
<dbReference type="GO" id="GO:0008360">
    <property type="term" value="P:regulation of cell shape"/>
    <property type="evidence" value="ECO:0007669"/>
    <property type="project" value="UniProtKB-KW"/>
</dbReference>
<gene>
    <name evidence="8" type="ORF">AX660_15595</name>
</gene>
<sequence>MSWDSYVANHAKAAPYHKFAWVKSIEQTYKHQNVSLIATIDNKVVGILPCIAMLKPLAKPTFCSLPFCDIGYALSDNHEITHALKQHALAQLTAANAHVFEYRDTQDSVVNERDKPIKVRMLLTLPGSADALMEGFKSKLRSQIRKAEKNGLTYTINQNSQSIANFYTIFAKNMRKLGSPVHSKQWFENLINHYGSDVFLAVVYKQAIPIGAGLIIRNAKKVAIPWASTDADYNYLAPNMMLYWALMQHACELGCTEFDFGRSTFGEGTFKFKQQWGAEPVALLWSDLNSSQTESELTPGQPSTLRKFVETAWSHLPLGLTIFLGPKIRKYISL</sequence>
<reference evidence="9" key="1">
    <citation type="submission" date="2016-02" db="EMBL/GenBank/DDBJ databases">
        <authorList>
            <person name="Schultz-Johansen M."/>
            <person name="Glaring M.A."/>
            <person name="Bech P.K."/>
            <person name="Stougaard P."/>
        </authorList>
    </citation>
    <scope>NUCLEOTIDE SEQUENCE [LARGE SCALE GENOMIC DNA]</scope>
    <source>
        <strain evidence="9">S66</strain>
    </source>
</reference>
<name>A0A136A0D6_9ALTE</name>
<comment type="caution">
    <text evidence="8">The sequence shown here is derived from an EMBL/GenBank/DDBJ whole genome shotgun (WGS) entry which is preliminary data.</text>
</comment>
<evidence type="ECO:0000256" key="4">
    <source>
        <dbReference type="ARBA" id="ARBA00022984"/>
    </source>
</evidence>
<dbReference type="Gene3D" id="3.40.630.30">
    <property type="match status" value="1"/>
</dbReference>